<feature type="region of interest" description="Disordered" evidence="1">
    <location>
        <begin position="1"/>
        <end position="26"/>
    </location>
</feature>
<sequence length="114" mass="12723">MSRKDTWDRQRGPQPRKRLSPPPHPCGEARIHAQAIFPVASLTLPSLLTLPPVLTSYALVCCDICAVARVWVPVRTSHSEQSSHAVRQEAKGRAPFFIRRSGSYSHWKEVVGVV</sequence>
<name>A0AAD9H7A8_9PEZI</name>
<dbReference type="AlphaFoldDB" id="A0AAD9H7A8"/>
<keyword evidence="3" id="KW-1185">Reference proteome</keyword>
<organism evidence="2 3">
    <name type="scientific">Colletotrichum zoysiae</name>
    <dbReference type="NCBI Taxonomy" id="1216348"/>
    <lineage>
        <taxon>Eukaryota</taxon>
        <taxon>Fungi</taxon>
        <taxon>Dikarya</taxon>
        <taxon>Ascomycota</taxon>
        <taxon>Pezizomycotina</taxon>
        <taxon>Sordariomycetes</taxon>
        <taxon>Hypocreomycetidae</taxon>
        <taxon>Glomerellales</taxon>
        <taxon>Glomerellaceae</taxon>
        <taxon>Colletotrichum</taxon>
        <taxon>Colletotrichum graminicola species complex</taxon>
    </lineage>
</organism>
<feature type="compositionally biased region" description="Basic and acidic residues" evidence="1">
    <location>
        <begin position="1"/>
        <end position="11"/>
    </location>
</feature>
<gene>
    <name evidence="2" type="ORF">LX32DRAFT_141095</name>
</gene>
<evidence type="ECO:0000313" key="3">
    <source>
        <dbReference type="Proteomes" id="UP001232148"/>
    </source>
</evidence>
<protein>
    <submittedName>
        <fullName evidence="2">Uncharacterized protein</fullName>
    </submittedName>
</protein>
<evidence type="ECO:0000256" key="1">
    <source>
        <dbReference type="SAM" id="MobiDB-lite"/>
    </source>
</evidence>
<accession>A0AAD9H7A8</accession>
<proteinExistence type="predicted"/>
<reference evidence="2" key="1">
    <citation type="submission" date="2021-06" db="EMBL/GenBank/DDBJ databases">
        <title>Comparative genomics, transcriptomics and evolutionary studies reveal genomic signatures of adaptation to plant cell wall in hemibiotrophic fungi.</title>
        <authorList>
            <consortium name="DOE Joint Genome Institute"/>
            <person name="Baroncelli R."/>
            <person name="Diaz J.F."/>
            <person name="Benocci T."/>
            <person name="Peng M."/>
            <person name="Battaglia E."/>
            <person name="Haridas S."/>
            <person name="Andreopoulos W."/>
            <person name="Labutti K."/>
            <person name="Pangilinan J."/>
            <person name="Floch G.L."/>
            <person name="Makela M.R."/>
            <person name="Henrissat B."/>
            <person name="Grigoriev I.V."/>
            <person name="Crouch J.A."/>
            <person name="De Vries R.P."/>
            <person name="Sukno S.A."/>
            <person name="Thon M.R."/>
        </authorList>
    </citation>
    <scope>NUCLEOTIDE SEQUENCE</scope>
    <source>
        <strain evidence="2">MAFF235873</strain>
    </source>
</reference>
<dbReference type="EMBL" id="MU842997">
    <property type="protein sequence ID" value="KAK2023508.1"/>
    <property type="molecule type" value="Genomic_DNA"/>
</dbReference>
<dbReference type="Proteomes" id="UP001232148">
    <property type="component" value="Unassembled WGS sequence"/>
</dbReference>
<evidence type="ECO:0000313" key="2">
    <source>
        <dbReference type="EMBL" id="KAK2023508.1"/>
    </source>
</evidence>
<comment type="caution">
    <text evidence="2">The sequence shown here is derived from an EMBL/GenBank/DDBJ whole genome shotgun (WGS) entry which is preliminary data.</text>
</comment>